<sequence length="544" mass="57464">MPDGHILTLGPLTAALRDGGLGAVTCQGVEVLRALTYPVRNRDWGTFLTQTLAEETTPTTYRRQFRDPGDAFHGTFEARLTTPATLAAEVTFTFRRAAQINRAGFTLLHPIRGVAGQPLTLHHPDGSTTATTFPARISPAQPARTLAGLAHSIDGLALHITLSGDVFEMEDQRNWSDASFKTYCRPLALPFPFAVAEGEVIRQHVTLKLTPGTASAAAPSAATTTRARLPQVLLAHEHGPCTPASPAHPAALPLLFRLTPETPDVTLTAMARHAPPAIEIVCDDLPDLHRQIARIQRAGIQPARVTALPRPFLKSHQPDGPWPTGLQPADIPPHLRRAFPAALIGGGSLTNFTELNRHRPDPAEVDFITFGNTAIVHAADDLSVRQTIEALPDIFATARTIAAGRPLHLGLFSIGMRSNPYGDATAPNPDGLRLPMAMADPRQPTAFAAAYAVAILAEAACAGVASLALAMTDGPLGPTGPLSDVLRVAHALAGAEATITAQAGHILITTDHGGLAANLTPDPAPPPKRGQPSPAPDSALVWLR</sequence>
<evidence type="ECO:0000259" key="3">
    <source>
        <dbReference type="Pfam" id="PF25838"/>
    </source>
</evidence>
<dbReference type="InterPro" id="IPR058787">
    <property type="entry name" value="ApnL_M"/>
</dbReference>
<feature type="domain" description="D-apionate lactonase N-terminal" evidence="2">
    <location>
        <begin position="5"/>
        <end position="210"/>
    </location>
</feature>
<feature type="domain" description="D-apionate lactonase TIM barrel" evidence="3">
    <location>
        <begin position="269"/>
        <end position="482"/>
    </location>
</feature>
<evidence type="ECO:0000256" key="1">
    <source>
        <dbReference type="SAM" id="MobiDB-lite"/>
    </source>
</evidence>
<dbReference type="Proteomes" id="UP001517376">
    <property type="component" value="Unassembled WGS sequence"/>
</dbReference>
<feature type="region of interest" description="Disordered" evidence="1">
    <location>
        <begin position="517"/>
        <end position="544"/>
    </location>
</feature>
<evidence type="ECO:0000259" key="2">
    <source>
        <dbReference type="Pfam" id="PF25837"/>
    </source>
</evidence>
<accession>A0ABW9YC19</accession>
<dbReference type="EMBL" id="JAAATW010000007">
    <property type="protein sequence ID" value="NBE09562.1"/>
    <property type="molecule type" value="Genomic_DNA"/>
</dbReference>
<gene>
    <name evidence="4" type="ORF">GU920_18620</name>
</gene>
<dbReference type="Pfam" id="PF25838">
    <property type="entry name" value="Apionate_lact_M"/>
    <property type="match status" value="1"/>
</dbReference>
<feature type="compositionally biased region" description="Pro residues" evidence="1">
    <location>
        <begin position="522"/>
        <end position="535"/>
    </location>
</feature>
<dbReference type="InterPro" id="IPR058788">
    <property type="entry name" value="ApnL_N"/>
</dbReference>
<reference evidence="5" key="1">
    <citation type="submission" date="2020-01" db="EMBL/GenBank/DDBJ databases">
        <title>Sphingomonas sp. strain CSW-10.</title>
        <authorList>
            <person name="Chen W.-M."/>
        </authorList>
    </citation>
    <scope>NUCLEOTIDE SEQUENCE [LARGE SCALE GENOMIC DNA]</scope>
    <source>
        <strain evidence="5">CCP-1</strain>
    </source>
</reference>
<dbReference type="Pfam" id="PF25837">
    <property type="entry name" value="Apionate_lact_N"/>
    <property type="match status" value="1"/>
</dbReference>
<organism evidence="4 5">
    <name type="scientific">Paragemmobacter ruber</name>
    <dbReference type="NCBI Taxonomy" id="1985673"/>
    <lineage>
        <taxon>Bacteria</taxon>
        <taxon>Pseudomonadati</taxon>
        <taxon>Pseudomonadota</taxon>
        <taxon>Alphaproteobacteria</taxon>
        <taxon>Rhodobacterales</taxon>
        <taxon>Paracoccaceae</taxon>
        <taxon>Paragemmobacter</taxon>
    </lineage>
</organism>
<name>A0ABW9YC19_9RHOB</name>
<proteinExistence type="predicted"/>
<keyword evidence="5" id="KW-1185">Reference proteome</keyword>
<evidence type="ECO:0000313" key="5">
    <source>
        <dbReference type="Proteomes" id="UP001517376"/>
    </source>
</evidence>
<protein>
    <submittedName>
        <fullName evidence="4">Uncharacterized protein</fullName>
    </submittedName>
</protein>
<dbReference type="RefSeq" id="WP_161768616.1">
    <property type="nucleotide sequence ID" value="NZ_JAAATW010000007.1"/>
</dbReference>
<comment type="caution">
    <text evidence="4">The sequence shown here is derived from an EMBL/GenBank/DDBJ whole genome shotgun (WGS) entry which is preliminary data.</text>
</comment>
<evidence type="ECO:0000313" key="4">
    <source>
        <dbReference type="EMBL" id="NBE09562.1"/>
    </source>
</evidence>